<dbReference type="AlphaFoldDB" id="A0A1G2GYX2"/>
<name>A0A1G2GYX2_9BACT</name>
<dbReference type="STRING" id="1802129.A3J04_03835"/>
<accession>A0A1G2GYX2</accession>
<evidence type="ECO:0000313" key="2">
    <source>
        <dbReference type="Proteomes" id="UP000177954"/>
    </source>
</evidence>
<dbReference type="EMBL" id="MHNZ01000034">
    <property type="protein sequence ID" value="OGZ55339.1"/>
    <property type="molecule type" value="Genomic_DNA"/>
</dbReference>
<organism evidence="1 2">
    <name type="scientific">Candidatus Ryanbacteria bacterium RIFCSPLOWO2_02_FULL_47_14</name>
    <dbReference type="NCBI Taxonomy" id="1802129"/>
    <lineage>
        <taxon>Bacteria</taxon>
        <taxon>Candidatus Ryaniibacteriota</taxon>
    </lineage>
</organism>
<gene>
    <name evidence="1" type="ORF">A3J04_03835</name>
</gene>
<dbReference type="Proteomes" id="UP000177954">
    <property type="component" value="Unassembled WGS sequence"/>
</dbReference>
<proteinExistence type="predicted"/>
<protein>
    <submittedName>
        <fullName evidence="1">Uncharacterized protein</fullName>
    </submittedName>
</protein>
<comment type="caution">
    <text evidence="1">The sequence shown here is derived from an EMBL/GenBank/DDBJ whole genome shotgun (WGS) entry which is preliminary data.</text>
</comment>
<evidence type="ECO:0000313" key="1">
    <source>
        <dbReference type="EMBL" id="OGZ55339.1"/>
    </source>
</evidence>
<sequence length="584" mass="68525">MTAETRVCQNCKTSFTIEPEDFEFYAKIKVPAPTFCPECRYWRRLVDRNEWNLYRRKCDMIGEQIVSIYREDVPFPVYKQDAWRSDAWDPLAYGRDFDFNRHFFEQFQELRNVVPHLALVSSNSVNSEYSNQSQDNKDCYMVSATGGSEKCMYGNWYQPGSYFCADCYMIEKSERCYECINCGRCASTTFSQDCFDCVSCHFSFDCRGCTECFGCVGLRNKQYCWFNEQLSKEEYAKRLEAFTWSRPVIEETKKKVREFAKHFPRKFYHGAKNEGSFGDYLENTSYARLSFNCRENRDTAYLQDAWKMIDCLDMTEILGSERSYEIQGCADVYRSIGLRSCWTMNDCYYCDMTFSSSDCFGCFGLKQKQYCILNKQYSKEDYHALKEKIIEHMKKTGEWGEYFPPKGSSFAYNESVAYDFFSLSESEAQKRGYRWYTPAVREYNVTVKASALPLTIDQAQDSILKEVIGCVSQETEEGRLAYPECATAFRLIPLELDLYRELKLPIPQKCFPCRRRDRFSVRNPRKLWGRHCQCQGALSILGNYTNASEHFHGDKPCPNEFKTSYAPERPEIVYCEQCYQNEVV</sequence>
<reference evidence="1 2" key="1">
    <citation type="journal article" date="2016" name="Nat. Commun.">
        <title>Thousands of microbial genomes shed light on interconnected biogeochemical processes in an aquifer system.</title>
        <authorList>
            <person name="Anantharaman K."/>
            <person name="Brown C.T."/>
            <person name="Hug L.A."/>
            <person name="Sharon I."/>
            <person name="Castelle C.J."/>
            <person name="Probst A.J."/>
            <person name="Thomas B.C."/>
            <person name="Singh A."/>
            <person name="Wilkins M.J."/>
            <person name="Karaoz U."/>
            <person name="Brodie E.L."/>
            <person name="Williams K.H."/>
            <person name="Hubbard S.S."/>
            <person name="Banfield J.F."/>
        </authorList>
    </citation>
    <scope>NUCLEOTIDE SEQUENCE [LARGE SCALE GENOMIC DNA]</scope>
</reference>